<evidence type="ECO:0000313" key="2">
    <source>
        <dbReference type="EMBL" id="KAF2445115.1"/>
    </source>
</evidence>
<sequence>MESHDGFRLRKYIPTSGPTIVISSPTPAPSPAPTPTPSARKVYIMAKSLPSGAKKAKGMEVNISGFYGIHPIETGIAYWYRGHYMYSTVGVPVEPIPFATKKGIHIVGTTVDTAPPFRPGGVPGVRYEPEVAALHRSMVHTWEDQEKEKKEDAGTGAFGARTDGIQGLKQSDYGVNPTQSDESVEWSQGRFHLEVTKNEAKGHYNDRAMFLAQSAPGSHRGTPTQSRANTPKPWASHALSPAPFGTVASTSRMQTLLEQGPVIEGLLALQEKHPELLNPHAVNSYLSSLNNVRNQQPSRPVSRVTSSISLAELNNILPQSQSRPISRVTSGNSLAELNNTLPRPPSRPLSRVSSGLFLAGSKPKVVSNVSSRSASIHKDLPGPSMLDLVQARQKTASRIGRARSDSMKAASLALNAAFNDHNKESNEEETKKTGGSVLKCSVHGDDCDGVTVTNEHLTLQNIKARGLKEEYPMVVNEGRTMIDWFALMKEERDVGK</sequence>
<keyword evidence="3" id="KW-1185">Reference proteome</keyword>
<dbReference type="EMBL" id="MU001500">
    <property type="protein sequence ID" value="KAF2445115.1"/>
    <property type="molecule type" value="Genomic_DNA"/>
</dbReference>
<name>A0A9P4UCE9_9PLEO</name>
<feature type="compositionally biased region" description="Basic and acidic residues" evidence="1">
    <location>
        <begin position="142"/>
        <end position="153"/>
    </location>
</feature>
<dbReference type="OrthoDB" id="3792817at2759"/>
<dbReference type="AlphaFoldDB" id="A0A9P4UCE9"/>
<reference evidence="2" key="1">
    <citation type="journal article" date="2020" name="Stud. Mycol.">
        <title>101 Dothideomycetes genomes: a test case for predicting lifestyles and emergence of pathogens.</title>
        <authorList>
            <person name="Haridas S."/>
            <person name="Albert R."/>
            <person name="Binder M."/>
            <person name="Bloem J."/>
            <person name="Labutti K."/>
            <person name="Salamov A."/>
            <person name="Andreopoulos B."/>
            <person name="Baker S."/>
            <person name="Barry K."/>
            <person name="Bills G."/>
            <person name="Bluhm B."/>
            <person name="Cannon C."/>
            <person name="Castanera R."/>
            <person name="Culley D."/>
            <person name="Daum C."/>
            <person name="Ezra D."/>
            <person name="Gonzalez J."/>
            <person name="Henrissat B."/>
            <person name="Kuo A."/>
            <person name="Liang C."/>
            <person name="Lipzen A."/>
            <person name="Lutzoni F."/>
            <person name="Magnuson J."/>
            <person name="Mondo S."/>
            <person name="Nolan M."/>
            <person name="Ohm R."/>
            <person name="Pangilinan J."/>
            <person name="Park H.-J."/>
            <person name="Ramirez L."/>
            <person name="Alfaro M."/>
            <person name="Sun H."/>
            <person name="Tritt A."/>
            <person name="Yoshinaga Y."/>
            <person name="Zwiers L.-H."/>
            <person name="Turgeon B."/>
            <person name="Goodwin S."/>
            <person name="Spatafora J."/>
            <person name="Crous P."/>
            <person name="Grigoriev I."/>
        </authorList>
    </citation>
    <scope>NUCLEOTIDE SEQUENCE</scope>
    <source>
        <strain evidence="2">CBS 690.94</strain>
    </source>
</reference>
<accession>A0A9P4UCE9</accession>
<organism evidence="2 3">
    <name type="scientific">Karstenula rhodostoma CBS 690.94</name>
    <dbReference type="NCBI Taxonomy" id="1392251"/>
    <lineage>
        <taxon>Eukaryota</taxon>
        <taxon>Fungi</taxon>
        <taxon>Dikarya</taxon>
        <taxon>Ascomycota</taxon>
        <taxon>Pezizomycotina</taxon>
        <taxon>Dothideomycetes</taxon>
        <taxon>Pleosporomycetidae</taxon>
        <taxon>Pleosporales</taxon>
        <taxon>Massarineae</taxon>
        <taxon>Didymosphaeriaceae</taxon>
        <taxon>Karstenula</taxon>
    </lineage>
</organism>
<protein>
    <submittedName>
        <fullName evidence="2">Uncharacterized protein</fullName>
    </submittedName>
</protein>
<gene>
    <name evidence="2" type="ORF">P171DRAFT_514238</name>
</gene>
<evidence type="ECO:0000256" key="1">
    <source>
        <dbReference type="SAM" id="MobiDB-lite"/>
    </source>
</evidence>
<feature type="region of interest" description="Disordered" evidence="1">
    <location>
        <begin position="142"/>
        <end position="163"/>
    </location>
</feature>
<comment type="caution">
    <text evidence="2">The sequence shown here is derived from an EMBL/GenBank/DDBJ whole genome shotgun (WGS) entry which is preliminary data.</text>
</comment>
<feature type="region of interest" description="Disordered" evidence="1">
    <location>
        <begin position="214"/>
        <end position="240"/>
    </location>
</feature>
<proteinExistence type="predicted"/>
<evidence type="ECO:0000313" key="3">
    <source>
        <dbReference type="Proteomes" id="UP000799764"/>
    </source>
</evidence>
<dbReference type="Proteomes" id="UP000799764">
    <property type="component" value="Unassembled WGS sequence"/>
</dbReference>